<name>A0A7Y6NLE6_9BURK</name>
<dbReference type="AlphaFoldDB" id="A0A7Y6NLE6"/>
<organism evidence="3 4">
    <name type="scientific">Piscinibacter koreensis</name>
    <dbReference type="NCBI Taxonomy" id="2742824"/>
    <lineage>
        <taxon>Bacteria</taxon>
        <taxon>Pseudomonadati</taxon>
        <taxon>Pseudomonadota</taxon>
        <taxon>Betaproteobacteria</taxon>
        <taxon>Burkholderiales</taxon>
        <taxon>Sphaerotilaceae</taxon>
        <taxon>Piscinibacter</taxon>
    </lineage>
</organism>
<dbReference type="SUPFAM" id="SSF159894">
    <property type="entry name" value="YgaC/TfoX-N like"/>
    <property type="match status" value="1"/>
</dbReference>
<evidence type="ECO:0000313" key="4">
    <source>
        <dbReference type="Proteomes" id="UP000529637"/>
    </source>
</evidence>
<evidence type="ECO:0000259" key="2">
    <source>
        <dbReference type="Pfam" id="PF04993"/>
    </source>
</evidence>
<proteinExistence type="predicted"/>
<dbReference type="Gene3D" id="3.30.1460.30">
    <property type="entry name" value="YgaC/TfoX-N like chaperone"/>
    <property type="match status" value="1"/>
</dbReference>
<keyword evidence="4" id="KW-1185">Reference proteome</keyword>
<dbReference type="Pfam" id="PF04993">
    <property type="entry name" value="TfoX_N"/>
    <property type="match status" value="1"/>
</dbReference>
<evidence type="ECO:0000256" key="1">
    <source>
        <dbReference type="SAM" id="MobiDB-lite"/>
    </source>
</evidence>
<feature type="domain" description="TfoX N-terminal" evidence="2">
    <location>
        <begin position="19"/>
        <end position="90"/>
    </location>
</feature>
<dbReference type="InterPro" id="IPR007076">
    <property type="entry name" value="TfoX_N"/>
</dbReference>
<evidence type="ECO:0000313" key="3">
    <source>
        <dbReference type="EMBL" id="NUZ05365.1"/>
    </source>
</evidence>
<comment type="caution">
    <text evidence="3">The sequence shown here is derived from an EMBL/GenBank/DDBJ whole genome shotgun (WGS) entry which is preliminary data.</text>
</comment>
<dbReference type="RefSeq" id="WP_176067157.1">
    <property type="nucleotide sequence ID" value="NZ_JABWMJ010000002.1"/>
</dbReference>
<protein>
    <submittedName>
        <fullName evidence="3">TfoX/Sxy family protein</fullName>
    </submittedName>
</protein>
<dbReference type="Proteomes" id="UP000529637">
    <property type="component" value="Unassembled WGS sequence"/>
</dbReference>
<sequence>MATDRAFVEFVQSQSGLGGELSFKKMFGEYALYLHGRVVAFACDNQLFLKPTDEGRAVLGEVTQAPAYPGSKLYFRLDEQIDDRALLQQALVVTADALPLPKPKSPTRKAAATARKMVSRKAVGSRGA</sequence>
<reference evidence="3 4" key="1">
    <citation type="submission" date="2020-06" db="EMBL/GenBank/DDBJ databases">
        <title>Schlegella sp. ID0723 isolated from air conditioner.</title>
        <authorList>
            <person name="Kim D.Y."/>
            <person name="Kim D.-U."/>
        </authorList>
    </citation>
    <scope>NUCLEOTIDE SEQUENCE [LARGE SCALE GENOMIC DNA]</scope>
    <source>
        <strain evidence="3 4">ID0723</strain>
    </source>
</reference>
<dbReference type="EMBL" id="JABWMJ010000002">
    <property type="protein sequence ID" value="NUZ05365.1"/>
    <property type="molecule type" value="Genomic_DNA"/>
</dbReference>
<gene>
    <name evidence="3" type="ORF">HQN59_06275</name>
</gene>
<feature type="region of interest" description="Disordered" evidence="1">
    <location>
        <begin position="101"/>
        <end position="128"/>
    </location>
</feature>
<accession>A0A7Y6NLE6</accession>